<dbReference type="InterPro" id="IPR022183">
    <property type="entry name" value="DUF3710"/>
</dbReference>
<protein>
    <submittedName>
        <fullName evidence="2">DUF3710 domain-containing protein</fullName>
    </submittedName>
</protein>
<feature type="region of interest" description="Disordered" evidence="1">
    <location>
        <begin position="1"/>
        <end position="39"/>
    </location>
</feature>
<organism evidence="2 3">
    <name type="scientific">Aquipuribacter nitratireducens</name>
    <dbReference type="NCBI Taxonomy" id="650104"/>
    <lineage>
        <taxon>Bacteria</taxon>
        <taxon>Bacillati</taxon>
        <taxon>Actinomycetota</taxon>
        <taxon>Actinomycetes</taxon>
        <taxon>Micrococcales</taxon>
        <taxon>Intrasporangiaceae</taxon>
        <taxon>Aquipuribacter</taxon>
    </lineage>
</organism>
<dbReference type="EMBL" id="JBHSLD010000004">
    <property type="protein sequence ID" value="MFC5379742.1"/>
    <property type="molecule type" value="Genomic_DNA"/>
</dbReference>
<dbReference type="RefSeq" id="WP_340268970.1">
    <property type="nucleotide sequence ID" value="NZ_JBBEOG010000003.1"/>
</dbReference>
<sequence>MSPFWSRSTRPDPSVPEPAPVPVSPGTGPLDAADPAAPTEGMLDLGALRLVARPELKVRLDVDKATQRVAAVTVQAEASNVQLTAFAAPRSSGVWDEVRPEIAKAVAAGGGRVEEREGSFGTELVAQVPTQLPDGRKVLQVQRFCGVDGPRWFVRAVFSGPEVLASAGATLPDELAARGRGDLLEEVVRTAVVVRGSEPMAPREPLPLRLPEGARPARPAPPVPPDGGADEETGDSSDAAPEQS</sequence>
<feature type="region of interest" description="Disordered" evidence="1">
    <location>
        <begin position="197"/>
        <end position="244"/>
    </location>
</feature>
<dbReference type="Proteomes" id="UP001596122">
    <property type="component" value="Unassembled WGS sequence"/>
</dbReference>
<dbReference type="Pfam" id="PF12502">
    <property type="entry name" value="DUF3710"/>
    <property type="match status" value="1"/>
</dbReference>
<gene>
    <name evidence="2" type="ORF">ACFPJ6_02955</name>
</gene>
<proteinExistence type="predicted"/>
<evidence type="ECO:0000313" key="3">
    <source>
        <dbReference type="Proteomes" id="UP001596122"/>
    </source>
</evidence>
<name>A0ABW0GJ85_9MICO</name>
<accession>A0ABW0GJ85</accession>
<feature type="compositionally biased region" description="Low complexity" evidence="1">
    <location>
        <begin position="207"/>
        <end position="217"/>
    </location>
</feature>
<feature type="compositionally biased region" description="Pro residues" evidence="1">
    <location>
        <begin position="13"/>
        <end position="23"/>
    </location>
</feature>
<keyword evidence="3" id="KW-1185">Reference proteome</keyword>
<evidence type="ECO:0000313" key="2">
    <source>
        <dbReference type="EMBL" id="MFC5379742.1"/>
    </source>
</evidence>
<reference evidence="3" key="1">
    <citation type="journal article" date="2019" name="Int. J. Syst. Evol. Microbiol.">
        <title>The Global Catalogue of Microorganisms (GCM) 10K type strain sequencing project: providing services to taxonomists for standard genome sequencing and annotation.</title>
        <authorList>
            <consortium name="The Broad Institute Genomics Platform"/>
            <consortium name="The Broad Institute Genome Sequencing Center for Infectious Disease"/>
            <person name="Wu L."/>
            <person name="Ma J."/>
        </authorList>
    </citation>
    <scope>NUCLEOTIDE SEQUENCE [LARGE SCALE GENOMIC DNA]</scope>
    <source>
        <strain evidence="3">CCUG 43114</strain>
    </source>
</reference>
<evidence type="ECO:0000256" key="1">
    <source>
        <dbReference type="SAM" id="MobiDB-lite"/>
    </source>
</evidence>
<comment type="caution">
    <text evidence="2">The sequence shown here is derived from an EMBL/GenBank/DDBJ whole genome shotgun (WGS) entry which is preliminary data.</text>
</comment>